<dbReference type="EMBL" id="MCSW01000013">
    <property type="protein sequence ID" value="PMF35225.1"/>
    <property type="molecule type" value="Genomic_DNA"/>
</dbReference>
<evidence type="ECO:0000313" key="2">
    <source>
        <dbReference type="Proteomes" id="UP000235405"/>
    </source>
</evidence>
<protein>
    <submittedName>
        <fullName evidence="1">Uncharacterized protein</fullName>
    </submittedName>
</protein>
<name>A0A2N7CKT2_VIBSP</name>
<dbReference type="AlphaFoldDB" id="A0A2N7CKT2"/>
<sequence length="98" mass="11335">MNPNIQSALNSKGNIQTKINAGERYRLMHKKIKSGSLWIEVQREVYRVKVTGDVKLRLQNFITKLVESDPSDDQGNPVWHVPFGRRLKAIICEFNRLT</sequence>
<organism evidence="1 2">
    <name type="scientific">Vibrio splendidus</name>
    <dbReference type="NCBI Taxonomy" id="29497"/>
    <lineage>
        <taxon>Bacteria</taxon>
        <taxon>Pseudomonadati</taxon>
        <taxon>Pseudomonadota</taxon>
        <taxon>Gammaproteobacteria</taxon>
        <taxon>Vibrionales</taxon>
        <taxon>Vibrionaceae</taxon>
        <taxon>Vibrio</taxon>
    </lineage>
</organism>
<reference evidence="2" key="1">
    <citation type="submission" date="2016-07" db="EMBL/GenBank/DDBJ databases">
        <title>Nontailed viruses are major unrecognized killers of bacteria in the ocean.</title>
        <authorList>
            <person name="Kauffman K."/>
            <person name="Hussain F."/>
            <person name="Yang J."/>
            <person name="Arevalo P."/>
            <person name="Brown J."/>
            <person name="Cutler M."/>
            <person name="Kelly L."/>
            <person name="Polz M.F."/>
        </authorList>
    </citation>
    <scope>NUCLEOTIDE SEQUENCE [LARGE SCALE GENOMIC DNA]</scope>
    <source>
        <strain evidence="2">10N.286.54.F3</strain>
    </source>
</reference>
<evidence type="ECO:0000313" key="1">
    <source>
        <dbReference type="EMBL" id="PMF35225.1"/>
    </source>
</evidence>
<comment type="caution">
    <text evidence="1">The sequence shown here is derived from an EMBL/GenBank/DDBJ whole genome shotgun (WGS) entry which is preliminary data.</text>
</comment>
<dbReference type="Proteomes" id="UP000235405">
    <property type="component" value="Unassembled WGS sequence"/>
</dbReference>
<accession>A0A2N7CKT2</accession>
<proteinExistence type="predicted"/>
<gene>
    <name evidence="1" type="ORF">BCV19_20850</name>
</gene>
<dbReference type="RefSeq" id="WP_017083627.1">
    <property type="nucleotide sequence ID" value="NZ_CAWNTE010000101.1"/>
</dbReference>